<name>A0A6A5TW02_9PLEO</name>
<evidence type="ECO:0000256" key="2">
    <source>
        <dbReference type="ARBA" id="ARBA00022553"/>
    </source>
</evidence>
<comment type="subcellular location">
    <subcellularLocation>
        <location evidence="1">Membrane</location>
        <topology evidence="1">Single-pass membrane protein</topology>
    </subcellularLocation>
</comment>
<evidence type="ECO:0000259" key="9">
    <source>
        <dbReference type="Pfam" id="PF21314"/>
    </source>
</evidence>
<dbReference type="AlphaFoldDB" id="A0A6A5TW02"/>
<dbReference type="Pfam" id="PF21314">
    <property type="entry name" value="TM_ErbB1"/>
    <property type="match status" value="1"/>
</dbReference>
<evidence type="ECO:0000256" key="4">
    <source>
        <dbReference type="ARBA" id="ARBA00022741"/>
    </source>
</evidence>
<dbReference type="GO" id="GO:0005524">
    <property type="term" value="F:ATP binding"/>
    <property type="evidence" value="ECO:0007669"/>
    <property type="project" value="UniProtKB-KW"/>
</dbReference>
<dbReference type="InterPro" id="IPR051694">
    <property type="entry name" value="Immunoregulatory_rcpt-like"/>
</dbReference>
<dbReference type="Proteomes" id="UP000800035">
    <property type="component" value="Unassembled WGS sequence"/>
</dbReference>
<evidence type="ECO:0000256" key="3">
    <source>
        <dbReference type="ARBA" id="ARBA00022692"/>
    </source>
</evidence>
<organism evidence="10 11">
    <name type="scientific">Byssothecium circinans</name>
    <dbReference type="NCBI Taxonomy" id="147558"/>
    <lineage>
        <taxon>Eukaryota</taxon>
        <taxon>Fungi</taxon>
        <taxon>Dikarya</taxon>
        <taxon>Ascomycota</taxon>
        <taxon>Pezizomycotina</taxon>
        <taxon>Dothideomycetes</taxon>
        <taxon>Pleosporomycetidae</taxon>
        <taxon>Pleosporales</taxon>
        <taxon>Massarineae</taxon>
        <taxon>Massarinaceae</taxon>
        <taxon>Byssothecium</taxon>
    </lineage>
</organism>
<dbReference type="PANTHER" id="PTHR15549">
    <property type="entry name" value="PAIRED IMMUNOGLOBULIN-LIKE TYPE 2 RECEPTOR"/>
    <property type="match status" value="1"/>
</dbReference>
<dbReference type="GO" id="GO:0071944">
    <property type="term" value="C:cell periphery"/>
    <property type="evidence" value="ECO:0007669"/>
    <property type="project" value="UniProtKB-ARBA"/>
</dbReference>
<proteinExistence type="predicted"/>
<keyword evidence="7 8" id="KW-0472">Membrane</keyword>
<feature type="domain" description="Epidermal growth factor receptor-like transmembrane-juxtamembrane segment" evidence="9">
    <location>
        <begin position="169"/>
        <end position="196"/>
    </location>
</feature>
<dbReference type="OrthoDB" id="4779287at2759"/>
<dbReference type="PANTHER" id="PTHR15549:SF26">
    <property type="entry name" value="AXIAL BUDDING PATTERN PROTEIN 2-RELATED"/>
    <property type="match status" value="1"/>
</dbReference>
<accession>A0A6A5TW02</accession>
<evidence type="ECO:0000313" key="10">
    <source>
        <dbReference type="EMBL" id="KAF1955919.1"/>
    </source>
</evidence>
<keyword evidence="5" id="KW-0067">ATP-binding</keyword>
<dbReference type="EMBL" id="ML976993">
    <property type="protein sequence ID" value="KAF1955919.1"/>
    <property type="molecule type" value="Genomic_DNA"/>
</dbReference>
<keyword evidence="6 8" id="KW-1133">Transmembrane helix</keyword>
<keyword evidence="2" id="KW-0597">Phosphoprotein</keyword>
<evidence type="ECO:0000256" key="7">
    <source>
        <dbReference type="ARBA" id="ARBA00023136"/>
    </source>
</evidence>
<reference evidence="10" key="1">
    <citation type="journal article" date="2020" name="Stud. Mycol.">
        <title>101 Dothideomycetes genomes: a test case for predicting lifestyles and emergence of pathogens.</title>
        <authorList>
            <person name="Haridas S."/>
            <person name="Albert R."/>
            <person name="Binder M."/>
            <person name="Bloem J."/>
            <person name="Labutti K."/>
            <person name="Salamov A."/>
            <person name="Andreopoulos B."/>
            <person name="Baker S."/>
            <person name="Barry K."/>
            <person name="Bills G."/>
            <person name="Bluhm B."/>
            <person name="Cannon C."/>
            <person name="Castanera R."/>
            <person name="Culley D."/>
            <person name="Daum C."/>
            <person name="Ezra D."/>
            <person name="Gonzalez J."/>
            <person name="Henrissat B."/>
            <person name="Kuo A."/>
            <person name="Liang C."/>
            <person name="Lipzen A."/>
            <person name="Lutzoni F."/>
            <person name="Magnuson J."/>
            <person name="Mondo S."/>
            <person name="Nolan M."/>
            <person name="Ohm R."/>
            <person name="Pangilinan J."/>
            <person name="Park H.-J."/>
            <person name="Ramirez L."/>
            <person name="Alfaro M."/>
            <person name="Sun H."/>
            <person name="Tritt A."/>
            <person name="Yoshinaga Y."/>
            <person name="Zwiers L.-H."/>
            <person name="Turgeon B."/>
            <person name="Goodwin S."/>
            <person name="Spatafora J."/>
            <person name="Crous P."/>
            <person name="Grigoriev I."/>
        </authorList>
    </citation>
    <scope>NUCLEOTIDE SEQUENCE</scope>
    <source>
        <strain evidence="10">CBS 675.92</strain>
    </source>
</reference>
<protein>
    <recommendedName>
        <fullName evidence="9">Epidermal growth factor receptor-like transmembrane-juxtamembrane segment domain-containing protein</fullName>
    </recommendedName>
</protein>
<evidence type="ECO:0000256" key="6">
    <source>
        <dbReference type="ARBA" id="ARBA00022989"/>
    </source>
</evidence>
<evidence type="ECO:0000256" key="8">
    <source>
        <dbReference type="SAM" id="Phobius"/>
    </source>
</evidence>
<keyword evidence="11" id="KW-1185">Reference proteome</keyword>
<keyword evidence="3 8" id="KW-0812">Transmembrane</keyword>
<dbReference type="GO" id="GO:0016020">
    <property type="term" value="C:membrane"/>
    <property type="evidence" value="ECO:0007669"/>
    <property type="project" value="UniProtKB-SubCell"/>
</dbReference>
<evidence type="ECO:0000256" key="5">
    <source>
        <dbReference type="ARBA" id="ARBA00022840"/>
    </source>
</evidence>
<evidence type="ECO:0000313" key="11">
    <source>
        <dbReference type="Proteomes" id="UP000800035"/>
    </source>
</evidence>
<keyword evidence="4" id="KW-0547">Nucleotide-binding</keyword>
<dbReference type="InterPro" id="IPR049328">
    <property type="entry name" value="TM_ErbB1"/>
</dbReference>
<feature type="transmembrane region" description="Helical" evidence="8">
    <location>
        <begin position="168"/>
        <end position="191"/>
    </location>
</feature>
<sequence length="259" mass="26861">MEKNLTAPGFAIRRNGTCLKGLETDCGATLAPMRGCCPMDYVCPSQYNIACCPTGQNCTLSLLDPSVTTEVRCSNATWDLFDNGGYFCCEHGLKAYDKAASNVCAHAGYVAGKGEEPLVAVKLGTAVTTTSASSGALSTGASSTGTSVSATASHTEAASGNVGTPVGAIAGGVVGGIAVIAIVAILAWFFLRRRKQGEQPGVSDYQQAYEIPEHSERYAYKGDAYIHEAPGDRIYEVGDGVIGEMSAQERPAELPGSAK</sequence>
<evidence type="ECO:0000256" key="1">
    <source>
        <dbReference type="ARBA" id="ARBA00004167"/>
    </source>
</evidence>
<gene>
    <name evidence="10" type="ORF">CC80DRAFT_82025</name>
</gene>